<name>A0A9P0ANK3_BEMTA</name>
<feature type="compositionally biased region" description="Polar residues" evidence="1">
    <location>
        <begin position="106"/>
        <end position="121"/>
    </location>
</feature>
<dbReference type="Proteomes" id="UP001152759">
    <property type="component" value="Chromosome 9"/>
</dbReference>
<gene>
    <name evidence="2" type="ORF">BEMITA_LOCUS13837</name>
</gene>
<feature type="region of interest" description="Disordered" evidence="1">
    <location>
        <begin position="45"/>
        <end position="121"/>
    </location>
</feature>
<feature type="compositionally biased region" description="Basic and acidic residues" evidence="1">
    <location>
        <begin position="90"/>
        <end position="100"/>
    </location>
</feature>
<sequence length="121" mass="13757">MDRRMRSLLRDACDMRAEEATVSAVISEEDRRRIEEECARVPAFPPSLFPFHHRHPTVGKLPLRHRRRADSQRVRPGNAPLQHQSPVPTCERRNKKEDAKPLGQTPGYQTVQSLPTGPSTG</sequence>
<dbReference type="AlphaFoldDB" id="A0A9P0ANK3"/>
<evidence type="ECO:0000256" key="1">
    <source>
        <dbReference type="SAM" id="MobiDB-lite"/>
    </source>
</evidence>
<accession>A0A9P0ANK3</accession>
<proteinExistence type="predicted"/>
<dbReference type="EMBL" id="OU963870">
    <property type="protein sequence ID" value="CAH0395682.1"/>
    <property type="molecule type" value="Genomic_DNA"/>
</dbReference>
<keyword evidence="3" id="KW-1185">Reference proteome</keyword>
<evidence type="ECO:0000313" key="3">
    <source>
        <dbReference type="Proteomes" id="UP001152759"/>
    </source>
</evidence>
<feature type="compositionally biased region" description="Basic residues" evidence="1">
    <location>
        <begin position="51"/>
        <end position="68"/>
    </location>
</feature>
<evidence type="ECO:0000313" key="2">
    <source>
        <dbReference type="EMBL" id="CAH0395682.1"/>
    </source>
</evidence>
<organism evidence="2 3">
    <name type="scientific">Bemisia tabaci</name>
    <name type="common">Sweetpotato whitefly</name>
    <name type="synonym">Aleurodes tabaci</name>
    <dbReference type="NCBI Taxonomy" id="7038"/>
    <lineage>
        <taxon>Eukaryota</taxon>
        <taxon>Metazoa</taxon>
        <taxon>Ecdysozoa</taxon>
        <taxon>Arthropoda</taxon>
        <taxon>Hexapoda</taxon>
        <taxon>Insecta</taxon>
        <taxon>Pterygota</taxon>
        <taxon>Neoptera</taxon>
        <taxon>Paraneoptera</taxon>
        <taxon>Hemiptera</taxon>
        <taxon>Sternorrhyncha</taxon>
        <taxon>Aleyrodoidea</taxon>
        <taxon>Aleyrodidae</taxon>
        <taxon>Aleyrodinae</taxon>
        <taxon>Bemisia</taxon>
    </lineage>
</organism>
<protein>
    <submittedName>
        <fullName evidence="2">Uncharacterized protein</fullName>
    </submittedName>
</protein>
<reference evidence="2" key="1">
    <citation type="submission" date="2021-12" db="EMBL/GenBank/DDBJ databases">
        <authorList>
            <person name="King R."/>
        </authorList>
    </citation>
    <scope>NUCLEOTIDE SEQUENCE</scope>
</reference>